<organism evidence="11 12">
    <name type="scientific">Scylla paramamosain</name>
    <name type="common">Mud crab</name>
    <dbReference type="NCBI Taxonomy" id="85552"/>
    <lineage>
        <taxon>Eukaryota</taxon>
        <taxon>Metazoa</taxon>
        <taxon>Ecdysozoa</taxon>
        <taxon>Arthropoda</taxon>
        <taxon>Crustacea</taxon>
        <taxon>Multicrustacea</taxon>
        <taxon>Malacostraca</taxon>
        <taxon>Eumalacostraca</taxon>
        <taxon>Eucarida</taxon>
        <taxon>Decapoda</taxon>
        <taxon>Pleocyemata</taxon>
        <taxon>Brachyura</taxon>
        <taxon>Eubrachyura</taxon>
        <taxon>Portunoidea</taxon>
        <taxon>Portunidae</taxon>
        <taxon>Portuninae</taxon>
        <taxon>Scylla</taxon>
    </lineage>
</organism>
<keyword evidence="10" id="KW-0812">Transmembrane</keyword>
<dbReference type="InterPro" id="IPR002110">
    <property type="entry name" value="Ankyrin_rpt"/>
</dbReference>
<keyword evidence="10" id="KW-1133">Transmembrane helix</keyword>
<dbReference type="PROSITE" id="PS50088">
    <property type="entry name" value="ANK_REPEAT"/>
    <property type="match status" value="2"/>
</dbReference>
<feature type="transmembrane region" description="Helical" evidence="10">
    <location>
        <begin position="740"/>
        <end position="760"/>
    </location>
</feature>
<evidence type="ECO:0000313" key="11">
    <source>
        <dbReference type="EMBL" id="KAK8405190.1"/>
    </source>
</evidence>
<evidence type="ECO:0000256" key="7">
    <source>
        <dbReference type="ARBA" id="ARBA00023303"/>
    </source>
</evidence>
<dbReference type="SMART" id="SM00248">
    <property type="entry name" value="ANK"/>
    <property type="match status" value="6"/>
</dbReference>
<name>A0AAW0UYT7_SCYPA</name>
<keyword evidence="10" id="KW-0472">Membrane</keyword>
<feature type="repeat" description="ANK" evidence="8">
    <location>
        <begin position="445"/>
        <end position="477"/>
    </location>
</feature>
<reference evidence="11 12" key="1">
    <citation type="submission" date="2023-03" db="EMBL/GenBank/DDBJ databases">
        <title>High-quality genome of Scylla paramamosain provides insights in environmental adaptation.</title>
        <authorList>
            <person name="Zhang L."/>
        </authorList>
    </citation>
    <scope>NUCLEOTIDE SEQUENCE [LARGE SCALE GENOMIC DNA]</scope>
    <source>
        <strain evidence="11">LZ_2023a</strain>
        <tissue evidence="11">Muscle</tissue>
    </source>
</reference>
<evidence type="ECO:0000256" key="9">
    <source>
        <dbReference type="SAM" id="MobiDB-lite"/>
    </source>
</evidence>
<dbReference type="InterPro" id="IPR036770">
    <property type="entry name" value="Ankyrin_rpt-contain_sf"/>
</dbReference>
<feature type="transmembrane region" description="Helical" evidence="10">
    <location>
        <begin position="806"/>
        <end position="826"/>
    </location>
</feature>
<dbReference type="Gene3D" id="1.25.40.20">
    <property type="entry name" value="Ankyrin repeat-containing domain"/>
    <property type="match status" value="2"/>
</dbReference>
<dbReference type="GO" id="GO:1902495">
    <property type="term" value="C:transmembrane transporter complex"/>
    <property type="evidence" value="ECO:0007669"/>
    <property type="project" value="TreeGrafter"/>
</dbReference>
<keyword evidence="6" id="KW-0325">Glycoprotein</keyword>
<gene>
    <name evidence="11" type="ORF">O3P69_001632</name>
</gene>
<protein>
    <submittedName>
        <fullName evidence="11">Uncharacterized protein</fullName>
    </submittedName>
</protein>
<proteinExistence type="predicted"/>
<feature type="compositionally biased region" description="Low complexity" evidence="9">
    <location>
        <begin position="12"/>
        <end position="34"/>
    </location>
</feature>
<feature type="transmembrane region" description="Helical" evidence="10">
    <location>
        <begin position="583"/>
        <end position="604"/>
    </location>
</feature>
<dbReference type="InterPro" id="IPR052076">
    <property type="entry name" value="TRP_cation_channel"/>
</dbReference>
<comment type="caution">
    <text evidence="11">The sequence shown here is derived from an EMBL/GenBank/DDBJ whole genome shotgun (WGS) entry which is preliminary data.</text>
</comment>
<keyword evidence="5" id="KW-0406">Ion transport</keyword>
<dbReference type="SUPFAM" id="SSF48403">
    <property type="entry name" value="Ankyrin repeat"/>
    <property type="match status" value="2"/>
</dbReference>
<keyword evidence="2" id="KW-0716">Sensory transduction</keyword>
<dbReference type="PANTHER" id="PTHR47143:SF1">
    <property type="entry name" value="ION_TRANS DOMAIN-CONTAINING PROTEIN"/>
    <property type="match status" value="1"/>
</dbReference>
<dbReference type="PANTHER" id="PTHR47143">
    <property type="entry name" value="TRANSIENT RECEPTOR POTENTIAL CATION CHANNEL PROTEIN PAINLESS"/>
    <property type="match status" value="1"/>
</dbReference>
<keyword evidence="12" id="KW-1185">Reference proteome</keyword>
<evidence type="ECO:0000256" key="10">
    <source>
        <dbReference type="SAM" id="Phobius"/>
    </source>
</evidence>
<evidence type="ECO:0000256" key="6">
    <source>
        <dbReference type="ARBA" id="ARBA00023180"/>
    </source>
</evidence>
<dbReference type="PROSITE" id="PS50297">
    <property type="entry name" value="ANK_REP_REGION"/>
    <property type="match status" value="1"/>
</dbReference>
<dbReference type="Pfam" id="PF12796">
    <property type="entry name" value="Ank_2"/>
    <property type="match status" value="1"/>
</dbReference>
<feature type="region of interest" description="Disordered" evidence="9">
    <location>
        <begin position="1"/>
        <end position="34"/>
    </location>
</feature>
<dbReference type="EMBL" id="JARAKH010000003">
    <property type="protein sequence ID" value="KAK8405190.1"/>
    <property type="molecule type" value="Genomic_DNA"/>
</dbReference>
<evidence type="ECO:0000256" key="1">
    <source>
        <dbReference type="ARBA" id="ARBA00022448"/>
    </source>
</evidence>
<feature type="transmembrane region" description="Helical" evidence="10">
    <location>
        <begin position="703"/>
        <end position="728"/>
    </location>
</feature>
<keyword evidence="1" id="KW-0813">Transport</keyword>
<evidence type="ECO:0000256" key="5">
    <source>
        <dbReference type="ARBA" id="ARBA00023065"/>
    </source>
</evidence>
<feature type="transmembrane region" description="Helical" evidence="10">
    <location>
        <begin position="642"/>
        <end position="661"/>
    </location>
</feature>
<dbReference type="AlphaFoldDB" id="A0AAW0UYT7"/>
<dbReference type="Proteomes" id="UP001487740">
    <property type="component" value="Unassembled WGS sequence"/>
</dbReference>
<keyword evidence="7" id="KW-0407">Ion channel</keyword>
<evidence type="ECO:0000313" key="12">
    <source>
        <dbReference type="Proteomes" id="UP001487740"/>
    </source>
</evidence>
<keyword evidence="3" id="KW-0677">Repeat</keyword>
<sequence>MKVMLKREPSCTSNTSSTTSINNNYNNSSSSTLTTTTTTISTSRWAYRIFPMKGITMTADTDIQKTPLVEIEVQRSLPDANLMEHILNQDNEVKLQQMLQKYTLANVLRPKHKGRKAGTVLHTAVISGAEKCLKVLLSHRPSKEDLEAPDSKGQTALLTAVDNARHAELDHLLTAGANVNARDDNHRGALHLLVLNLSEDSNQVGDFLKVADLLLSSKHVNKLDLEPHANFYDATGATPLALAAAKLQKEDINLLELCKKLVKAGASLSENVNDSTVKQVLTQKECLTEKLLSERKQPPARSTAAQVVDLVCMCKTGSEVEEVLQGKRPEDAREAVRSNLGRDNLLSYAVTVMNTSMVDVLLKYGADPWLSFHSAAVKGHVEIFTMLLKKMKEGNDTIDLRDHTASLITNLMANSHIKTTQNIDHMACFRHLLQEAKLNLNQKDPDQTPLHLAAAFNQQEAMSEMLRAGAFLGARHVVCGKDCGSVLDIMLPETLEHAMDRCISHYCKDISDKTENVVSEDYTLHLDYRFLLPPKQNDTKSDSKPVNEMETLMEVCSSKRHRHLIGHPLVNTLLYAKWNKVLLLYWVNLLLYLFFVVMLTKFIYLRKDLRATEVRLSVLQDNGITNTTSLETSMQGKQNSQSVSLVLLMFPSLFMFARMALQIKFSLKYFKNVENYIQWFLLMVVPVLRFAPLEVDHLRQLSAWVMIIAWLEFVLKLGRVPFFALYITMLCQVTSNFLRLTILYIILIIAFVLSFNILLLPSGENPLFPSTQSENVSISFPKAIIMSTGEFEYSNMNENFPDGIKISADIMTLVFVFAIFLVLMNVMNALAVTDAQEVVNDTKLHSLISRLELISTIETFLNHPYIHPYLGKLKLLSGPNNTPSFLAKINLPKKHKRLLSGLRHQTPNKLNDETAECLRVHRLQCLEKMKSQQRDQVPAKLEDVVEILAGQHPHLLCSLADALRPGQQC</sequence>
<feature type="repeat" description="ANK" evidence="8">
    <location>
        <begin position="152"/>
        <end position="184"/>
    </location>
</feature>
<dbReference type="GO" id="GO:0034220">
    <property type="term" value="P:monoatomic ion transmembrane transport"/>
    <property type="evidence" value="ECO:0007669"/>
    <property type="project" value="UniProtKB-KW"/>
</dbReference>
<evidence type="ECO:0000256" key="2">
    <source>
        <dbReference type="ARBA" id="ARBA00022606"/>
    </source>
</evidence>
<evidence type="ECO:0000256" key="4">
    <source>
        <dbReference type="ARBA" id="ARBA00023043"/>
    </source>
</evidence>
<dbReference type="GO" id="GO:0022857">
    <property type="term" value="F:transmembrane transporter activity"/>
    <property type="evidence" value="ECO:0007669"/>
    <property type="project" value="TreeGrafter"/>
</dbReference>
<evidence type="ECO:0000256" key="8">
    <source>
        <dbReference type="PROSITE-ProRule" id="PRU00023"/>
    </source>
</evidence>
<accession>A0AAW0UYT7</accession>
<keyword evidence="4 8" id="KW-0040">ANK repeat</keyword>
<evidence type="ECO:0000256" key="3">
    <source>
        <dbReference type="ARBA" id="ARBA00022737"/>
    </source>
</evidence>